<keyword evidence="2" id="KW-1185">Reference proteome</keyword>
<dbReference type="EMBL" id="VSRR010064966">
    <property type="protein sequence ID" value="MPC84270.1"/>
    <property type="molecule type" value="Genomic_DNA"/>
</dbReference>
<comment type="caution">
    <text evidence="1">The sequence shown here is derived from an EMBL/GenBank/DDBJ whole genome shotgun (WGS) entry which is preliminary data.</text>
</comment>
<evidence type="ECO:0000313" key="1">
    <source>
        <dbReference type="EMBL" id="MPC84270.1"/>
    </source>
</evidence>
<organism evidence="1 2">
    <name type="scientific">Portunus trituberculatus</name>
    <name type="common">Swimming crab</name>
    <name type="synonym">Neptunus trituberculatus</name>
    <dbReference type="NCBI Taxonomy" id="210409"/>
    <lineage>
        <taxon>Eukaryota</taxon>
        <taxon>Metazoa</taxon>
        <taxon>Ecdysozoa</taxon>
        <taxon>Arthropoda</taxon>
        <taxon>Crustacea</taxon>
        <taxon>Multicrustacea</taxon>
        <taxon>Malacostraca</taxon>
        <taxon>Eumalacostraca</taxon>
        <taxon>Eucarida</taxon>
        <taxon>Decapoda</taxon>
        <taxon>Pleocyemata</taxon>
        <taxon>Brachyura</taxon>
        <taxon>Eubrachyura</taxon>
        <taxon>Portunoidea</taxon>
        <taxon>Portunidae</taxon>
        <taxon>Portuninae</taxon>
        <taxon>Portunus</taxon>
    </lineage>
</organism>
<evidence type="ECO:0000313" key="2">
    <source>
        <dbReference type="Proteomes" id="UP000324222"/>
    </source>
</evidence>
<dbReference type="AlphaFoldDB" id="A0A5B7III8"/>
<gene>
    <name evidence="1" type="ORF">E2C01_079002</name>
</gene>
<accession>A0A5B7III8</accession>
<dbReference type="Proteomes" id="UP000324222">
    <property type="component" value="Unassembled WGS sequence"/>
</dbReference>
<protein>
    <submittedName>
        <fullName evidence="1">Uncharacterized protein</fullName>
    </submittedName>
</protein>
<proteinExistence type="predicted"/>
<name>A0A5B7III8_PORTR</name>
<sequence length="86" mass="9064">MESKESDVSGGLREGEWEAREGESGLCAHFSCSNFITIHDLPPSSSSSSFSSSSSSFFSFSSSSSSALTKVILPLVPCPSLLLLLI</sequence>
<reference evidence="1 2" key="1">
    <citation type="submission" date="2019-05" db="EMBL/GenBank/DDBJ databases">
        <title>Another draft genome of Portunus trituberculatus and its Hox gene families provides insights of decapod evolution.</title>
        <authorList>
            <person name="Jeong J.-H."/>
            <person name="Song I."/>
            <person name="Kim S."/>
            <person name="Choi T."/>
            <person name="Kim D."/>
            <person name="Ryu S."/>
            <person name="Kim W."/>
        </authorList>
    </citation>
    <scope>NUCLEOTIDE SEQUENCE [LARGE SCALE GENOMIC DNA]</scope>
    <source>
        <tissue evidence="1">Muscle</tissue>
    </source>
</reference>